<dbReference type="OrthoDB" id="9798191at2"/>
<evidence type="ECO:0000256" key="8">
    <source>
        <dbReference type="ARBA" id="ARBA00049753"/>
    </source>
</evidence>
<gene>
    <name evidence="10" type="ORF">D5400_00540</name>
</gene>
<keyword evidence="4" id="KW-0762">Sugar transport</keyword>
<keyword evidence="6" id="KW-0574">Periplasm</keyword>
<evidence type="ECO:0000256" key="2">
    <source>
        <dbReference type="ARBA" id="ARBA00008520"/>
    </source>
</evidence>
<comment type="function">
    <text evidence="7">Part of a binding-protein-dependent transport system for a sugar.</text>
</comment>
<evidence type="ECO:0000256" key="4">
    <source>
        <dbReference type="ARBA" id="ARBA00022597"/>
    </source>
</evidence>
<dbReference type="SUPFAM" id="SSF53850">
    <property type="entry name" value="Periplasmic binding protein-like II"/>
    <property type="match status" value="1"/>
</dbReference>
<dbReference type="AlphaFoldDB" id="A0A3Q8XKZ0"/>
<name>A0A3Q8XKZ0_9HYPH</name>
<proteinExistence type="inferred from homology"/>
<evidence type="ECO:0000256" key="5">
    <source>
        <dbReference type="ARBA" id="ARBA00022729"/>
    </source>
</evidence>
<dbReference type="KEGG" id="abaw:D5400_00540"/>
<evidence type="ECO:0000256" key="7">
    <source>
        <dbReference type="ARBA" id="ARBA00049629"/>
    </source>
</evidence>
<dbReference type="PANTHER" id="PTHR43649">
    <property type="entry name" value="ARABINOSE-BINDING PROTEIN-RELATED"/>
    <property type="match status" value="1"/>
</dbReference>
<evidence type="ECO:0000313" key="10">
    <source>
        <dbReference type="EMBL" id="AZN69955.1"/>
    </source>
</evidence>
<dbReference type="GO" id="GO:0042597">
    <property type="term" value="C:periplasmic space"/>
    <property type="evidence" value="ECO:0007669"/>
    <property type="project" value="UniProtKB-SubCell"/>
</dbReference>
<keyword evidence="5 9" id="KW-0732">Signal</keyword>
<feature type="signal peptide" evidence="9">
    <location>
        <begin position="1"/>
        <end position="25"/>
    </location>
</feature>
<protein>
    <recommendedName>
        <fullName evidence="8">Probable sugar-binding periplasmic protein</fullName>
    </recommendedName>
</protein>
<dbReference type="Gene3D" id="3.40.190.10">
    <property type="entry name" value="Periplasmic binding protein-like II"/>
    <property type="match status" value="2"/>
</dbReference>
<keyword evidence="3" id="KW-0813">Transport</keyword>
<evidence type="ECO:0000256" key="6">
    <source>
        <dbReference type="ARBA" id="ARBA00022764"/>
    </source>
</evidence>
<dbReference type="Pfam" id="PF01547">
    <property type="entry name" value="SBP_bac_1"/>
    <property type="match status" value="1"/>
</dbReference>
<evidence type="ECO:0000256" key="3">
    <source>
        <dbReference type="ARBA" id="ARBA00022448"/>
    </source>
</evidence>
<accession>A0A3Q8XKZ0</accession>
<sequence length="419" mass="44770">MTIRTIAKLAAGTALLALSAGSASAQDKSVEVLHWWTAGGEAAAVNVLKENLEGEGVSWTDMPVAGGGGTQAMTALRARVTSGDAPTAVQMLGFDIKDWAELGVVANLNDLAAEEGWDDVVPAALQEFSKYDGNWIAAPVNVHSTNWLWVNKEAFDAAGGEEPTDFAGLIAMLDSFKEQGITPLAHGGQPWQDATLWENVVLSVGGMDFYREAVIDLNEEALTGDTMREVFDHMTQLATYFDENFSGRDWNLASAMVIEGEAGAQQMGDWAKGEFLRADLTPGEDFVCMRFPGTQGSVLFNSDQFVMFEVGDDQREAQSLMASAVMDPAFQVAFNTVKGSVPARTDVEDTEFDDCGKKGMADLAEAAESGNLAGSMAHGHAQPAAVKEAMYDVITQHLNGQITTDEALERLPQAVASAQ</sequence>
<evidence type="ECO:0000256" key="1">
    <source>
        <dbReference type="ARBA" id="ARBA00004418"/>
    </source>
</evidence>
<keyword evidence="11" id="KW-1185">Reference proteome</keyword>
<feature type="chain" id="PRO_5018540849" description="Probable sugar-binding periplasmic protein" evidence="9">
    <location>
        <begin position="26"/>
        <end position="419"/>
    </location>
</feature>
<dbReference type="InterPro" id="IPR006059">
    <property type="entry name" value="SBP"/>
</dbReference>
<dbReference type="PANTHER" id="PTHR43649:SF28">
    <property type="entry name" value="BINDING PROTEIN COMPONENT OF ABC SUGAR TRANSPORTER-RELATED"/>
    <property type="match status" value="1"/>
</dbReference>
<evidence type="ECO:0000256" key="9">
    <source>
        <dbReference type="SAM" id="SignalP"/>
    </source>
</evidence>
<organism evidence="10 11">
    <name type="scientific">Georhizobium profundi</name>
    <dbReference type="NCBI Taxonomy" id="2341112"/>
    <lineage>
        <taxon>Bacteria</taxon>
        <taxon>Pseudomonadati</taxon>
        <taxon>Pseudomonadota</taxon>
        <taxon>Alphaproteobacteria</taxon>
        <taxon>Hyphomicrobiales</taxon>
        <taxon>Rhizobiaceae</taxon>
        <taxon>Georhizobium</taxon>
    </lineage>
</organism>
<comment type="subcellular location">
    <subcellularLocation>
        <location evidence="1">Periplasm</location>
    </subcellularLocation>
</comment>
<dbReference type="Proteomes" id="UP000268192">
    <property type="component" value="Chromosome"/>
</dbReference>
<dbReference type="InterPro" id="IPR050490">
    <property type="entry name" value="Bact_solute-bd_prot1"/>
</dbReference>
<dbReference type="EMBL" id="CP032509">
    <property type="protein sequence ID" value="AZN69955.1"/>
    <property type="molecule type" value="Genomic_DNA"/>
</dbReference>
<reference evidence="10 11" key="1">
    <citation type="submission" date="2018-09" db="EMBL/GenBank/DDBJ databases">
        <title>Marinorhizobium profundi gen. nov., sp. nov., isolated from a deep-sea sediment sample from the New Britain Trench and proposal of Marinorhizobiaceae fam. nov. in the order Rhizobiales of the class Alphaproteobacteria.</title>
        <authorList>
            <person name="Cao J."/>
        </authorList>
    </citation>
    <scope>NUCLEOTIDE SEQUENCE [LARGE SCALE GENOMIC DNA]</scope>
    <source>
        <strain evidence="10 11">WS11</strain>
    </source>
</reference>
<comment type="similarity">
    <text evidence="2">Belongs to the bacterial solute-binding protein 1 family.</text>
</comment>
<evidence type="ECO:0000313" key="11">
    <source>
        <dbReference type="Proteomes" id="UP000268192"/>
    </source>
</evidence>